<dbReference type="InterPro" id="IPR045026">
    <property type="entry name" value="LIMYB"/>
</dbReference>
<dbReference type="AlphaFoldDB" id="A0A218WIT5"/>
<feature type="domain" description="Myb/SANT-like" evidence="1">
    <location>
        <begin position="10"/>
        <end position="103"/>
    </location>
</feature>
<comment type="caution">
    <text evidence="2">The sequence shown here is derived from an EMBL/GenBank/DDBJ whole genome shotgun (WGS) entry which is preliminary data.</text>
</comment>
<reference evidence="3" key="1">
    <citation type="journal article" date="2017" name="Plant J.">
        <title>The pomegranate (Punica granatum L.) genome and the genomics of punicalagin biosynthesis.</title>
        <authorList>
            <person name="Qin G."/>
            <person name="Xu C."/>
            <person name="Ming R."/>
            <person name="Tang H."/>
            <person name="Guyot R."/>
            <person name="Kramer E.M."/>
            <person name="Hu Y."/>
            <person name="Yi X."/>
            <person name="Qi Y."/>
            <person name="Xu X."/>
            <person name="Gao Z."/>
            <person name="Pan H."/>
            <person name="Jian J."/>
            <person name="Tian Y."/>
            <person name="Yue Z."/>
            <person name="Xu Y."/>
        </authorList>
    </citation>
    <scope>NUCLEOTIDE SEQUENCE [LARGE SCALE GENOMIC DNA]</scope>
    <source>
        <strain evidence="3">cv. Dabenzi</strain>
    </source>
</reference>
<evidence type="ECO:0000313" key="2">
    <source>
        <dbReference type="EMBL" id="OWM72737.1"/>
    </source>
</evidence>
<gene>
    <name evidence="2" type="ORF">CDL15_Pgr024789</name>
</gene>
<accession>A0A218WIT5</accession>
<dbReference type="Pfam" id="PF12776">
    <property type="entry name" value="Myb_DNA-bind_3"/>
    <property type="match status" value="1"/>
</dbReference>
<name>A0A218WIT5_PUNGR</name>
<organism evidence="2 3">
    <name type="scientific">Punica granatum</name>
    <name type="common">Pomegranate</name>
    <dbReference type="NCBI Taxonomy" id="22663"/>
    <lineage>
        <taxon>Eukaryota</taxon>
        <taxon>Viridiplantae</taxon>
        <taxon>Streptophyta</taxon>
        <taxon>Embryophyta</taxon>
        <taxon>Tracheophyta</taxon>
        <taxon>Spermatophyta</taxon>
        <taxon>Magnoliopsida</taxon>
        <taxon>eudicotyledons</taxon>
        <taxon>Gunneridae</taxon>
        <taxon>Pentapetalae</taxon>
        <taxon>rosids</taxon>
        <taxon>malvids</taxon>
        <taxon>Myrtales</taxon>
        <taxon>Lythraceae</taxon>
        <taxon>Punica</taxon>
    </lineage>
</organism>
<dbReference type="PANTHER" id="PTHR47584:SF14">
    <property type="entry name" value="L10-INTERACTING MYB DOMAIN-CONTAINING PROTEIN-LIKE"/>
    <property type="match status" value="1"/>
</dbReference>
<dbReference type="PANTHER" id="PTHR47584">
    <property type="match status" value="1"/>
</dbReference>
<protein>
    <recommendedName>
        <fullName evidence="1">Myb/SANT-like domain-containing protein</fullName>
    </recommendedName>
</protein>
<dbReference type="InterPro" id="IPR024752">
    <property type="entry name" value="Myb/SANT-like_dom"/>
</dbReference>
<sequence>MAPKGEGILEWTNALESAFINILLEKFTRTHTTSWKGKDWEQMNKELEEQFPGTILSAKKLRQKLRRLRIQYTQFTKLTAHTGVGWDKTTNTVKASVDMWEKFIKKNNFKTFQAKGCKHYNSLKELFRSKTTTGALHISSTDPPKSPGTYARMEEEFLVAATSCGKEPINLE</sequence>
<proteinExistence type="predicted"/>
<evidence type="ECO:0000259" key="1">
    <source>
        <dbReference type="Pfam" id="PF12776"/>
    </source>
</evidence>
<evidence type="ECO:0000313" key="3">
    <source>
        <dbReference type="Proteomes" id="UP000197138"/>
    </source>
</evidence>
<dbReference type="Proteomes" id="UP000197138">
    <property type="component" value="Unassembled WGS sequence"/>
</dbReference>
<dbReference type="EMBL" id="MTKT01004026">
    <property type="protein sequence ID" value="OWM72737.1"/>
    <property type="molecule type" value="Genomic_DNA"/>
</dbReference>